<evidence type="ECO:0000313" key="3">
    <source>
        <dbReference type="EMBL" id="NYI75680.1"/>
    </source>
</evidence>
<dbReference type="Pfam" id="PF13683">
    <property type="entry name" value="rve_3"/>
    <property type="match status" value="1"/>
</dbReference>
<dbReference type="PANTHER" id="PTHR35004:SF7">
    <property type="entry name" value="INTEGRASE PROTEIN"/>
    <property type="match status" value="1"/>
</dbReference>
<dbReference type="InterPro" id="IPR036397">
    <property type="entry name" value="RNaseH_sf"/>
</dbReference>
<evidence type="ECO:0000313" key="4">
    <source>
        <dbReference type="EMBL" id="NYI76007.1"/>
    </source>
</evidence>
<dbReference type="Proteomes" id="UP000564496">
    <property type="component" value="Unassembled WGS sequence"/>
</dbReference>
<feature type="region of interest" description="Disordered" evidence="1">
    <location>
        <begin position="374"/>
        <end position="395"/>
    </location>
</feature>
<protein>
    <submittedName>
        <fullName evidence="3">Transposase InsO family protein</fullName>
    </submittedName>
</protein>
<comment type="caution">
    <text evidence="3">The sequence shown here is derived from an EMBL/GenBank/DDBJ whole genome shotgun (WGS) entry which is preliminary data.</text>
</comment>
<dbReference type="GO" id="GO:0003676">
    <property type="term" value="F:nucleic acid binding"/>
    <property type="evidence" value="ECO:0007669"/>
    <property type="project" value="InterPro"/>
</dbReference>
<feature type="domain" description="Integrase catalytic" evidence="2">
    <location>
        <begin position="116"/>
        <end position="284"/>
    </location>
</feature>
<dbReference type="AlphaFoldDB" id="A0A7Z0IQF2"/>
<proteinExistence type="predicted"/>
<organism evidence="3 7">
    <name type="scientific">Nocardioides panzhihuensis</name>
    <dbReference type="NCBI Taxonomy" id="860243"/>
    <lineage>
        <taxon>Bacteria</taxon>
        <taxon>Bacillati</taxon>
        <taxon>Actinomycetota</taxon>
        <taxon>Actinomycetes</taxon>
        <taxon>Propionibacteriales</taxon>
        <taxon>Nocardioidaceae</taxon>
        <taxon>Nocardioides</taxon>
    </lineage>
</organism>
<name>A0A7Z0IQF2_9ACTN</name>
<dbReference type="SUPFAM" id="SSF53098">
    <property type="entry name" value="Ribonuclease H-like"/>
    <property type="match status" value="1"/>
</dbReference>
<evidence type="ECO:0000313" key="6">
    <source>
        <dbReference type="EMBL" id="NYI79620.1"/>
    </source>
</evidence>
<evidence type="ECO:0000313" key="5">
    <source>
        <dbReference type="EMBL" id="NYI78547.1"/>
    </source>
</evidence>
<dbReference type="PANTHER" id="PTHR35004">
    <property type="entry name" value="TRANSPOSASE RV3428C-RELATED"/>
    <property type="match status" value="1"/>
</dbReference>
<evidence type="ECO:0000313" key="7">
    <source>
        <dbReference type="Proteomes" id="UP000564496"/>
    </source>
</evidence>
<dbReference type="EMBL" id="JACBZR010000001">
    <property type="protein sequence ID" value="NYI75680.1"/>
    <property type="molecule type" value="Genomic_DNA"/>
</dbReference>
<feature type="region of interest" description="Disordered" evidence="1">
    <location>
        <begin position="282"/>
        <end position="313"/>
    </location>
</feature>
<accession>A0A7Z0IQF2</accession>
<dbReference type="GO" id="GO:0015074">
    <property type="term" value="P:DNA integration"/>
    <property type="evidence" value="ECO:0007669"/>
    <property type="project" value="InterPro"/>
</dbReference>
<dbReference type="InterPro" id="IPR058913">
    <property type="entry name" value="Integrase_dom_put"/>
</dbReference>
<keyword evidence="7" id="KW-1185">Reference proteome</keyword>
<evidence type="ECO:0000259" key="2">
    <source>
        <dbReference type="PROSITE" id="PS50994"/>
    </source>
</evidence>
<feature type="compositionally biased region" description="Low complexity" evidence="1">
    <location>
        <begin position="377"/>
        <end position="389"/>
    </location>
</feature>
<reference evidence="3 7" key="1">
    <citation type="submission" date="2020-07" db="EMBL/GenBank/DDBJ databases">
        <title>Sequencing the genomes of 1000 actinobacteria strains.</title>
        <authorList>
            <person name="Klenk H.-P."/>
        </authorList>
    </citation>
    <scope>NUCLEOTIDE SEQUENCE [LARGE SCALE GENOMIC DNA]</scope>
    <source>
        <strain evidence="3 7">DSM 26487</strain>
    </source>
</reference>
<dbReference type="EMBL" id="JACBZR010000001">
    <property type="protein sequence ID" value="NYI78547.1"/>
    <property type="molecule type" value="Genomic_DNA"/>
</dbReference>
<dbReference type="Pfam" id="PF24764">
    <property type="entry name" value="rva_4"/>
    <property type="match status" value="1"/>
</dbReference>
<dbReference type="InterPro" id="IPR001584">
    <property type="entry name" value="Integrase_cat-core"/>
</dbReference>
<sequence length="395" mass="43634">MTTFCAEHEISRKTFYSIRARVRAEGAAPALEPRSRRPQASPSRITEVVKQQALEVRAALESSGLDHGPISVHDKMHAMGLDPVPSVASLARIFRAAGVARLEPRKKPRSAWRRFVYPAPNACWQLDATEYVLTRGRRCVIFQLIDDHSRYAVASHVAWAETSDAAVAVFDKALTAHGVPQRLLSDNGLALNPTRRGILGRLVVRAMELGVEPITGKPYKPTTQGKNERFHQTLFRYLDKQPLAASLAELQAQVDTFDQIYNTQRPHQGLPGRVTPQTAWEATEKTEAPRPTPTPFTPAHRPRPAVIPTDLPPDTQARKLTCVGTLFLDKVQYKVARGRRHEHVLVITSGENITIADLDGEILIEHTRPAPGVTYVGNGRPLNPGPGNLKTSPMS</sequence>
<dbReference type="Gene3D" id="3.30.420.10">
    <property type="entry name" value="Ribonuclease H-like superfamily/Ribonuclease H"/>
    <property type="match status" value="1"/>
</dbReference>
<evidence type="ECO:0000256" key="1">
    <source>
        <dbReference type="SAM" id="MobiDB-lite"/>
    </source>
</evidence>
<dbReference type="EMBL" id="JACBZR010000001">
    <property type="protein sequence ID" value="NYI79620.1"/>
    <property type="molecule type" value="Genomic_DNA"/>
</dbReference>
<dbReference type="EMBL" id="JACBZR010000001">
    <property type="protein sequence ID" value="NYI76007.1"/>
    <property type="molecule type" value="Genomic_DNA"/>
</dbReference>
<gene>
    <name evidence="3" type="ORF">BJ988_000328</name>
    <name evidence="4" type="ORF">BJ988_000655</name>
    <name evidence="5" type="ORF">BJ988_003195</name>
    <name evidence="6" type="ORF">BJ988_004268</name>
</gene>
<dbReference type="PROSITE" id="PS50994">
    <property type="entry name" value="INTEGRASE"/>
    <property type="match status" value="1"/>
</dbReference>
<dbReference type="InterPro" id="IPR012337">
    <property type="entry name" value="RNaseH-like_sf"/>
</dbReference>